<dbReference type="RefSeq" id="XP_005105263.1">
    <property type="nucleotide sequence ID" value="XM_005105206.1"/>
</dbReference>
<evidence type="ECO:0000256" key="2">
    <source>
        <dbReference type="ARBA" id="ARBA00022692"/>
    </source>
</evidence>
<feature type="transmembrane region" description="Helical" evidence="6">
    <location>
        <begin position="306"/>
        <end position="326"/>
    </location>
</feature>
<dbReference type="PROSITE" id="PS50262">
    <property type="entry name" value="G_PROTEIN_RECEP_F1_2"/>
    <property type="match status" value="1"/>
</dbReference>
<feature type="transmembrane region" description="Helical" evidence="6">
    <location>
        <begin position="264"/>
        <end position="282"/>
    </location>
</feature>
<dbReference type="InterPro" id="IPR017452">
    <property type="entry name" value="GPCR_Rhodpsn_7TM"/>
</dbReference>
<evidence type="ECO:0000256" key="1">
    <source>
        <dbReference type="ARBA" id="ARBA00004370"/>
    </source>
</evidence>
<sequence length="350" mass="40031">MTTTTTHPLQSQDSSGIDEATFQKIRCVFSVILFPAVGVIGTVSNFFAIVVLAKQGLTHSSNVSMFNMAIAEFLVSALVLCVYTDGLIGDFDSPAVRAFLKIRDEAIYPTRTITRGLSSLCAPVMAAERFVDIFFPFAAARIFTMRKTFFVHVCRWLFITFYFLPTNVVDRYEFEKREIPSSSLNGSWNVSATSVVYKLKNRDWYLYHTLLSTPIFLQATPYIITACFSICIGFRMRRAVTWRKKQQPAAENTSNRNSRRVTKIVLIIMALFIISQLPYNYLCTLCIMDPESCVSLRTRAHMVNRYWISFVGSVNYTTGFFVYVTFNQRFRDIFLRTFLGCFFSDTEAKS</sequence>
<keyword evidence="5" id="KW-0807">Transducer</keyword>
<dbReference type="Gene3D" id="1.20.1070.10">
    <property type="entry name" value="Rhodopsin 7-helix transmembrane proteins"/>
    <property type="match status" value="1"/>
</dbReference>
<comment type="similarity">
    <text evidence="5">Belongs to the G-protein coupled receptor 1 family.</text>
</comment>
<keyword evidence="4 6" id="KW-0472">Membrane</keyword>
<keyword evidence="2 5" id="KW-0812">Transmembrane</keyword>
<dbReference type="PRINTS" id="PR00237">
    <property type="entry name" value="GPCRRHODOPSN"/>
</dbReference>
<evidence type="ECO:0000313" key="8">
    <source>
        <dbReference type="Proteomes" id="UP000694888"/>
    </source>
</evidence>
<protein>
    <submittedName>
        <fullName evidence="9">Lysophosphatidic acid receptor 4-like</fullName>
    </submittedName>
</protein>
<dbReference type="InterPro" id="IPR052954">
    <property type="entry name" value="GPCR-Ligand_Int"/>
</dbReference>
<dbReference type="PANTHER" id="PTHR46641">
    <property type="entry name" value="FMRFAMIDE RECEPTOR-RELATED"/>
    <property type="match status" value="1"/>
</dbReference>
<evidence type="ECO:0000259" key="7">
    <source>
        <dbReference type="PROSITE" id="PS50262"/>
    </source>
</evidence>
<keyword evidence="3 6" id="KW-1133">Transmembrane helix</keyword>
<evidence type="ECO:0000256" key="4">
    <source>
        <dbReference type="ARBA" id="ARBA00023136"/>
    </source>
</evidence>
<feature type="transmembrane region" description="Helical" evidence="6">
    <location>
        <begin position="149"/>
        <end position="165"/>
    </location>
</feature>
<reference evidence="9" key="1">
    <citation type="submission" date="2025-08" db="UniProtKB">
        <authorList>
            <consortium name="RefSeq"/>
        </authorList>
    </citation>
    <scope>IDENTIFICATION</scope>
</reference>
<keyword evidence="5" id="KW-0297">G-protein coupled receptor</keyword>
<keyword evidence="5" id="KW-0675">Receptor</keyword>
<keyword evidence="8" id="KW-1185">Reference proteome</keyword>
<name>A0ABM0JZL8_APLCA</name>
<dbReference type="Proteomes" id="UP000694888">
    <property type="component" value="Unplaced"/>
</dbReference>
<organism evidence="8 9">
    <name type="scientific">Aplysia californica</name>
    <name type="common">California sea hare</name>
    <dbReference type="NCBI Taxonomy" id="6500"/>
    <lineage>
        <taxon>Eukaryota</taxon>
        <taxon>Metazoa</taxon>
        <taxon>Spiralia</taxon>
        <taxon>Lophotrochozoa</taxon>
        <taxon>Mollusca</taxon>
        <taxon>Gastropoda</taxon>
        <taxon>Heterobranchia</taxon>
        <taxon>Euthyneura</taxon>
        <taxon>Tectipleura</taxon>
        <taxon>Aplysiida</taxon>
        <taxon>Aplysioidea</taxon>
        <taxon>Aplysiidae</taxon>
        <taxon>Aplysia</taxon>
    </lineage>
</organism>
<dbReference type="SUPFAM" id="SSF81321">
    <property type="entry name" value="Family A G protein-coupled receptor-like"/>
    <property type="match status" value="1"/>
</dbReference>
<proteinExistence type="inferred from homology"/>
<feature type="transmembrane region" description="Helical" evidence="6">
    <location>
        <begin position="215"/>
        <end position="236"/>
    </location>
</feature>
<evidence type="ECO:0000256" key="5">
    <source>
        <dbReference type="RuleBase" id="RU000688"/>
    </source>
</evidence>
<comment type="subcellular location">
    <subcellularLocation>
        <location evidence="1">Membrane</location>
    </subcellularLocation>
</comment>
<gene>
    <name evidence="9" type="primary">LOC101861834</name>
</gene>
<dbReference type="PROSITE" id="PS00237">
    <property type="entry name" value="G_PROTEIN_RECEP_F1_1"/>
    <property type="match status" value="1"/>
</dbReference>
<feature type="transmembrane region" description="Helical" evidence="6">
    <location>
        <begin position="27"/>
        <end position="53"/>
    </location>
</feature>
<evidence type="ECO:0000256" key="6">
    <source>
        <dbReference type="SAM" id="Phobius"/>
    </source>
</evidence>
<dbReference type="PANTHER" id="PTHR46641:SF2">
    <property type="entry name" value="FMRFAMIDE RECEPTOR"/>
    <property type="match status" value="1"/>
</dbReference>
<dbReference type="InterPro" id="IPR000276">
    <property type="entry name" value="GPCR_Rhodpsn"/>
</dbReference>
<dbReference type="GeneID" id="101861834"/>
<feature type="transmembrane region" description="Helical" evidence="6">
    <location>
        <begin position="65"/>
        <end position="83"/>
    </location>
</feature>
<dbReference type="Pfam" id="PF00001">
    <property type="entry name" value="7tm_1"/>
    <property type="match status" value="1"/>
</dbReference>
<evidence type="ECO:0000313" key="9">
    <source>
        <dbReference type="RefSeq" id="XP_005105263.1"/>
    </source>
</evidence>
<accession>A0ABM0JZL8</accession>
<evidence type="ECO:0000256" key="3">
    <source>
        <dbReference type="ARBA" id="ARBA00022989"/>
    </source>
</evidence>
<feature type="domain" description="G-protein coupled receptors family 1 profile" evidence="7">
    <location>
        <begin position="44"/>
        <end position="323"/>
    </location>
</feature>